<evidence type="ECO:0000313" key="3">
    <source>
        <dbReference type="Proteomes" id="UP001143307"/>
    </source>
</evidence>
<evidence type="ECO:0000259" key="1">
    <source>
        <dbReference type="Pfam" id="PF13460"/>
    </source>
</evidence>
<protein>
    <submittedName>
        <fullName evidence="2">SDR family oxidoreductase</fullName>
    </submittedName>
</protein>
<gene>
    <name evidence="2" type="ORF">EYC87_11890</name>
</gene>
<keyword evidence="3" id="KW-1185">Reference proteome</keyword>
<organism evidence="2 3">
    <name type="scientific">Candidatus Seongchinamella marina</name>
    <dbReference type="NCBI Taxonomy" id="2518990"/>
    <lineage>
        <taxon>Bacteria</taxon>
        <taxon>Pseudomonadati</taxon>
        <taxon>Pseudomonadota</taxon>
        <taxon>Gammaproteobacteria</taxon>
        <taxon>Cellvibrionales</taxon>
        <taxon>Halieaceae</taxon>
        <taxon>Seongchinamella</taxon>
    </lineage>
</organism>
<dbReference type="SUPFAM" id="SSF51735">
    <property type="entry name" value="NAD(P)-binding Rossmann-fold domains"/>
    <property type="match status" value="1"/>
</dbReference>
<name>A0ABT3SWM3_9GAMM</name>
<dbReference type="Proteomes" id="UP001143307">
    <property type="component" value="Unassembled WGS sequence"/>
</dbReference>
<dbReference type="CDD" id="cd05243">
    <property type="entry name" value="SDR_a5"/>
    <property type="match status" value="1"/>
</dbReference>
<sequence>MTDELNRSAMERARARSETMGKRVMVAGATGYLGKFAVKAFKQAGYQVRVLTRSKERLYDVGPFTAPALTDDDMDEVFVGEITQPETLAGLMDGVDLVFSCVGISRQRDGLTFEQVDYQCNKNLIELGESAGVSCFTYVSMQGAENIMDLAIVQAHEKVVAALQHASMEYRVVRPCGYFSDMGVLYDMARKGRVYLVGDGLNQMSPVHGQDLAEACVQISEGSELEVEVGGPETMTQREAAELAFDVAGKPVKLTIIPMWLARWLVKVIALMSAQFGDLAEFIVTAGEIDGVGPPHGAMTLRAYFEDMHSSQESL</sequence>
<dbReference type="PANTHER" id="PTHR15020:SF50">
    <property type="entry name" value="UPF0659 PROTEIN YMR090W"/>
    <property type="match status" value="1"/>
</dbReference>
<evidence type="ECO:0000313" key="2">
    <source>
        <dbReference type="EMBL" id="MCX2974284.1"/>
    </source>
</evidence>
<feature type="domain" description="NAD(P)-binding" evidence="1">
    <location>
        <begin position="28"/>
        <end position="219"/>
    </location>
</feature>
<accession>A0ABT3SWM3</accession>
<dbReference type="PANTHER" id="PTHR15020">
    <property type="entry name" value="FLAVIN REDUCTASE-RELATED"/>
    <property type="match status" value="1"/>
</dbReference>
<dbReference type="InterPro" id="IPR016040">
    <property type="entry name" value="NAD(P)-bd_dom"/>
</dbReference>
<dbReference type="RefSeq" id="WP_279253076.1">
    <property type="nucleotide sequence ID" value="NZ_SHNP01000004.1"/>
</dbReference>
<reference evidence="2" key="1">
    <citation type="submission" date="2019-02" db="EMBL/GenBank/DDBJ databases">
        <authorList>
            <person name="Li S.-H."/>
        </authorList>
    </citation>
    <scope>NUCLEOTIDE SEQUENCE</scope>
    <source>
        <strain evidence="2">IMCC8485</strain>
    </source>
</reference>
<dbReference type="InterPro" id="IPR036291">
    <property type="entry name" value="NAD(P)-bd_dom_sf"/>
</dbReference>
<dbReference type="EMBL" id="SHNP01000004">
    <property type="protein sequence ID" value="MCX2974284.1"/>
    <property type="molecule type" value="Genomic_DNA"/>
</dbReference>
<dbReference type="Pfam" id="PF13460">
    <property type="entry name" value="NAD_binding_10"/>
    <property type="match status" value="1"/>
</dbReference>
<dbReference type="Gene3D" id="3.40.50.720">
    <property type="entry name" value="NAD(P)-binding Rossmann-like Domain"/>
    <property type="match status" value="1"/>
</dbReference>
<proteinExistence type="predicted"/>
<comment type="caution">
    <text evidence="2">The sequence shown here is derived from an EMBL/GenBank/DDBJ whole genome shotgun (WGS) entry which is preliminary data.</text>
</comment>